<dbReference type="EMBL" id="QETB01000005">
    <property type="protein sequence ID" value="PWF25672.1"/>
    <property type="molecule type" value="Genomic_DNA"/>
</dbReference>
<evidence type="ECO:0000256" key="1">
    <source>
        <dbReference type="ARBA" id="ARBA00006538"/>
    </source>
</evidence>
<dbReference type="InterPro" id="IPR042171">
    <property type="entry name" value="Acyl-CoA_hotdog"/>
</dbReference>
<dbReference type="GO" id="GO:0009062">
    <property type="term" value="P:fatty acid catabolic process"/>
    <property type="evidence" value="ECO:0007669"/>
    <property type="project" value="TreeGrafter"/>
</dbReference>
<dbReference type="InterPro" id="IPR025652">
    <property type="entry name" value="TesB_C"/>
</dbReference>
<dbReference type="AlphaFoldDB" id="A0A2V1K9P4"/>
<dbReference type="Gene3D" id="2.40.160.210">
    <property type="entry name" value="Acyl-CoA thioesterase, double hotdog domain"/>
    <property type="match status" value="1"/>
</dbReference>
<evidence type="ECO:0000313" key="5">
    <source>
        <dbReference type="EMBL" id="PWF25672.1"/>
    </source>
</evidence>
<dbReference type="CDD" id="cd03444">
    <property type="entry name" value="Thioesterase_II_repeat1"/>
    <property type="match status" value="1"/>
</dbReference>
<evidence type="ECO:0000313" key="6">
    <source>
        <dbReference type="Proteomes" id="UP000245283"/>
    </source>
</evidence>
<evidence type="ECO:0000259" key="3">
    <source>
        <dbReference type="Pfam" id="PF02551"/>
    </source>
</evidence>
<dbReference type="PANTHER" id="PTHR11066">
    <property type="entry name" value="ACYL-COA THIOESTERASE"/>
    <property type="match status" value="1"/>
</dbReference>
<dbReference type="GO" id="GO:0006637">
    <property type="term" value="P:acyl-CoA metabolic process"/>
    <property type="evidence" value="ECO:0007669"/>
    <property type="project" value="InterPro"/>
</dbReference>
<dbReference type="Proteomes" id="UP000245283">
    <property type="component" value="Unassembled WGS sequence"/>
</dbReference>
<dbReference type="CDD" id="cd03445">
    <property type="entry name" value="Thioesterase_II_repeat2"/>
    <property type="match status" value="1"/>
</dbReference>
<dbReference type="PANTHER" id="PTHR11066:SF34">
    <property type="entry name" value="ACYL-COENZYME A THIOESTERASE 8"/>
    <property type="match status" value="1"/>
</dbReference>
<comment type="caution">
    <text evidence="5">The sequence shown here is derived from an EMBL/GenBank/DDBJ whole genome shotgun (WGS) entry which is preliminary data.</text>
</comment>
<feature type="domain" description="Acyl-CoA thioesterase 2 C-terminal" evidence="3">
    <location>
        <begin position="189"/>
        <end position="294"/>
    </location>
</feature>
<dbReference type="InterPro" id="IPR003703">
    <property type="entry name" value="Acyl_CoA_thio"/>
</dbReference>
<dbReference type="InterPro" id="IPR049449">
    <property type="entry name" value="TesB_ACOT8-like_N"/>
</dbReference>
<reference evidence="6" key="1">
    <citation type="submission" date="2018-05" db="EMBL/GenBank/DDBJ databases">
        <authorList>
            <person name="Li Y."/>
        </authorList>
    </citation>
    <scope>NUCLEOTIDE SEQUENCE [LARGE SCALE GENOMIC DNA]</scope>
    <source>
        <strain evidence="6">sk1b4</strain>
    </source>
</reference>
<dbReference type="RefSeq" id="WP_109094161.1">
    <property type="nucleotide sequence ID" value="NZ_CAMELQ010000043.1"/>
</dbReference>
<dbReference type="OrthoDB" id="9781019at2"/>
<keyword evidence="6" id="KW-1185">Reference proteome</keyword>
<comment type="similarity">
    <text evidence="1">Belongs to the C/M/P thioester hydrolase family.</text>
</comment>
<protein>
    <submittedName>
        <fullName evidence="5">Acyl-CoA thioesterase II</fullName>
    </submittedName>
</protein>
<evidence type="ECO:0000256" key="2">
    <source>
        <dbReference type="ARBA" id="ARBA00022801"/>
    </source>
</evidence>
<accession>A0A2V1K9P4</accession>
<organism evidence="5 6">
    <name type="scientific">Ancrocorticia populi</name>
    <dbReference type="NCBI Taxonomy" id="2175228"/>
    <lineage>
        <taxon>Bacteria</taxon>
        <taxon>Bacillati</taxon>
        <taxon>Actinomycetota</taxon>
        <taxon>Actinomycetes</taxon>
        <taxon>Actinomycetales</taxon>
        <taxon>Actinomycetaceae</taxon>
        <taxon>Ancrocorticia</taxon>
    </lineage>
</organism>
<sequence length="302" mass="33504">MTEYIGLPECTNEPLASILNTLRLERLGDNAYRGSNMRQLGGRVYGGQILAQATVAAADTVNLGTDPDERLAHSITAAFLRPGGTDTPTEFEVFELNDARSFSTRSVRARQNGTIIFTARISFQLLQPGPSFGTPMPEAPDPESVPSSVDFFAQVDNHWGHLMSTTNAIDMRHVDGNIFVRPADPPTNHTQIWFRTRSKMPEGSSKLLQRAMLGYSCDQLMLEPVMRNTGIFWGHPAASVATLDHSIWWHRNFDVSDWILADLESPSAQNGRGLSIAKFFQDGKHIATMSQEGMVRLRSIKE</sequence>
<proteinExistence type="inferred from homology"/>
<dbReference type="SUPFAM" id="SSF54637">
    <property type="entry name" value="Thioesterase/thiol ester dehydrase-isomerase"/>
    <property type="match status" value="2"/>
</dbReference>
<keyword evidence="2" id="KW-0378">Hydrolase</keyword>
<evidence type="ECO:0000259" key="4">
    <source>
        <dbReference type="Pfam" id="PF13622"/>
    </source>
</evidence>
<dbReference type="InterPro" id="IPR029069">
    <property type="entry name" value="HotDog_dom_sf"/>
</dbReference>
<feature type="domain" description="Acyl-CoA thioesterase-like N-terminal HotDog" evidence="4">
    <location>
        <begin position="39"/>
        <end position="124"/>
    </location>
</feature>
<gene>
    <name evidence="5" type="ORF">DD236_09490</name>
</gene>
<dbReference type="GO" id="GO:0047617">
    <property type="term" value="F:fatty acyl-CoA hydrolase activity"/>
    <property type="evidence" value="ECO:0007669"/>
    <property type="project" value="InterPro"/>
</dbReference>
<dbReference type="Pfam" id="PF13622">
    <property type="entry name" value="4HBT_3"/>
    <property type="match status" value="1"/>
</dbReference>
<name>A0A2V1K9P4_9ACTO</name>
<dbReference type="Pfam" id="PF02551">
    <property type="entry name" value="Acyl_CoA_thio"/>
    <property type="match status" value="1"/>
</dbReference>